<sequence length="177" mass="17822">MITTRRVFMALAVSAGLSIGLASGAAQAAGNWMDSVNSAVSEMNKSSTGNGSSTAGAATGNNASSLAALSGLLNGGDKSLSSSSMTNAAGVLQYCVKNNLLSANGTSTIKDRLLGKLGISSTPNANSQDYQEGLGGLLTTGKNGQLNLNDLSNSQLGQKVKTKACDVVLKQSKNFIS</sequence>
<dbReference type="AlphaFoldDB" id="A0A845SQ87"/>
<dbReference type="RefSeq" id="WP_162367789.1">
    <property type="nucleotide sequence ID" value="NZ_WUBS01000016.1"/>
</dbReference>
<name>A0A845SQ87_9GAMM</name>
<accession>A0A845SQ87</accession>
<evidence type="ECO:0000256" key="1">
    <source>
        <dbReference type="SAM" id="SignalP"/>
    </source>
</evidence>
<reference evidence="2 3" key="2">
    <citation type="submission" date="2020-02" db="EMBL/GenBank/DDBJ databases">
        <title>The new genus of Enterobacteriales.</title>
        <authorList>
            <person name="Kim I.S."/>
        </authorList>
    </citation>
    <scope>NUCLEOTIDE SEQUENCE [LARGE SCALE GENOMIC DNA]</scope>
    <source>
        <strain evidence="2 3">SAP-6</strain>
    </source>
</reference>
<organism evidence="2 3">
    <name type="scientific">Acerihabitans arboris</name>
    <dbReference type="NCBI Taxonomy" id="2691583"/>
    <lineage>
        <taxon>Bacteria</taxon>
        <taxon>Pseudomonadati</taxon>
        <taxon>Pseudomonadota</taxon>
        <taxon>Gammaproteobacteria</taxon>
        <taxon>Enterobacterales</taxon>
        <taxon>Pectobacteriaceae</taxon>
        <taxon>Acerihabitans</taxon>
    </lineage>
</organism>
<protein>
    <submittedName>
        <fullName evidence="2">DUF2501 domain-containing protein</fullName>
    </submittedName>
</protein>
<reference evidence="2 3" key="1">
    <citation type="submission" date="2019-12" db="EMBL/GenBank/DDBJ databases">
        <authorList>
            <person name="Lee S.D."/>
        </authorList>
    </citation>
    <scope>NUCLEOTIDE SEQUENCE [LARGE SCALE GENOMIC DNA]</scope>
    <source>
        <strain evidence="2 3">SAP-6</strain>
    </source>
</reference>
<dbReference type="InterPro" id="IPR006311">
    <property type="entry name" value="TAT_signal"/>
</dbReference>
<keyword evidence="3" id="KW-1185">Reference proteome</keyword>
<dbReference type="Proteomes" id="UP000461443">
    <property type="component" value="Unassembled WGS sequence"/>
</dbReference>
<keyword evidence="1" id="KW-0732">Signal</keyword>
<evidence type="ECO:0000313" key="3">
    <source>
        <dbReference type="Proteomes" id="UP000461443"/>
    </source>
</evidence>
<dbReference type="EMBL" id="WUBS01000016">
    <property type="protein sequence ID" value="NDL65076.1"/>
    <property type="molecule type" value="Genomic_DNA"/>
</dbReference>
<feature type="signal peptide" evidence="1">
    <location>
        <begin position="1"/>
        <end position="28"/>
    </location>
</feature>
<proteinExistence type="predicted"/>
<comment type="caution">
    <text evidence="2">The sequence shown here is derived from an EMBL/GenBank/DDBJ whole genome shotgun (WGS) entry which is preliminary data.</text>
</comment>
<evidence type="ECO:0000313" key="2">
    <source>
        <dbReference type="EMBL" id="NDL65076.1"/>
    </source>
</evidence>
<dbReference type="Pfam" id="PF10696">
    <property type="entry name" value="DUF2501"/>
    <property type="match status" value="1"/>
</dbReference>
<dbReference type="PROSITE" id="PS51318">
    <property type="entry name" value="TAT"/>
    <property type="match status" value="1"/>
</dbReference>
<feature type="chain" id="PRO_5032824228" evidence="1">
    <location>
        <begin position="29"/>
        <end position="177"/>
    </location>
</feature>
<gene>
    <name evidence="2" type="ORF">GRH90_20305</name>
</gene>
<dbReference type="InterPro" id="IPR019637">
    <property type="entry name" value="DUF2501"/>
</dbReference>